<proteinExistence type="inferred from homology"/>
<dbReference type="Gramene" id="mRNA:HanXRQr2_Chr03g0118671">
    <property type="protein sequence ID" value="CDS:HanXRQr2_Chr03g0118671.1"/>
    <property type="gene ID" value="HanXRQr2_Chr03g0118671"/>
</dbReference>
<sequence length="142" mass="16769">MELEEAPEDGKYRRWTSKNIALDEKFETIMLDYDGKNDRWNAALSAHEIEKHEAREKVRKNYLKKLKKKLQEKNISENAGVEENGSDMHVFKGYLHEENVYVNNHTAVWGSWWKDHQWGYKCCKQLLRNSYCTGEAAADNLM</sequence>
<dbReference type="EMBL" id="MNCJ02000318">
    <property type="protein sequence ID" value="KAF5815068.1"/>
    <property type="molecule type" value="Genomic_DNA"/>
</dbReference>
<accession>A0A251VAG8</accession>
<gene>
    <name evidence="9" type="ORF">HannXRQ_Chr03g0077721</name>
    <name evidence="8" type="ORF">HanXRQr2_Chr03g0118671</name>
</gene>
<comment type="subunit">
    <text evidence="7">Associated with the spliceosome.</text>
</comment>
<keyword evidence="4 7" id="KW-0747">Spliceosome</keyword>
<evidence type="ECO:0000256" key="4">
    <source>
        <dbReference type="ARBA" id="ARBA00022728"/>
    </source>
</evidence>
<dbReference type="GO" id="GO:0008380">
    <property type="term" value="P:RNA splicing"/>
    <property type="evidence" value="ECO:0000318"/>
    <property type="project" value="GO_Central"/>
</dbReference>
<comment type="similarity">
    <text evidence="2 7">Belongs to the SLU7 family.</text>
</comment>
<keyword evidence="3 7" id="KW-0507">mRNA processing</keyword>
<evidence type="ECO:0000256" key="5">
    <source>
        <dbReference type="ARBA" id="ARBA00023187"/>
    </source>
</evidence>
<evidence type="ECO:0000256" key="6">
    <source>
        <dbReference type="ARBA" id="ARBA00023242"/>
    </source>
</evidence>
<dbReference type="PANTHER" id="PTHR12942:SF2">
    <property type="entry name" value="PRE-MRNA-SPLICING FACTOR SLU7"/>
    <property type="match status" value="1"/>
</dbReference>
<protein>
    <recommendedName>
        <fullName evidence="7">Pre-mRNA-splicing factor SLU7</fullName>
    </recommendedName>
</protein>
<dbReference type="GO" id="GO:0030628">
    <property type="term" value="F:pre-mRNA 3'-splice site binding"/>
    <property type="evidence" value="ECO:0007669"/>
    <property type="project" value="UniProtKB-UniRule"/>
</dbReference>
<organism evidence="9 10">
    <name type="scientific">Helianthus annuus</name>
    <name type="common">Common sunflower</name>
    <dbReference type="NCBI Taxonomy" id="4232"/>
    <lineage>
        <taxon>Eukaryota</taxon>
        <taxon>Viridiplantae</taxon>
        <taxon>Streptophyta</taxon>
        <taxon>Embryophyta</taxon>
        <taxon>Tracheophyta</taxon>
        <taxon>Spermatophyta</taxon>
        <taxon>Magnoliopsida</taxon>
        <taxon>eudicotyledons</taxon>
        <taxon>Gunneridae</taxon>
        <taxon>Pentapetalae</taxon>
        <taxon>asterids</taxon>
        <taxon>campanulids</taxon>
        <taxon>Asterales</taxon>
        <taxon>Asteraceae</taxon>
        <taxon>Asteroideae</taxon>
        <taxon>Heliantheae alliance</taxon>
        <taxon>Heliantheae</taxon>
        <taxon>Helianthus</taxon>
    </lineage>
</organism>
<name>A0A251VAG8_HELAN</name>
<evidence type="ECO:0000313" key="9">
    <source>
        <dbReference type="EMBL" id="OTG31621.1"/>
    </source>
</evidence>
<keyword evidence="5 7" id="KW-0508">mRNA splicing</keyword>
<reference evidence="8" key="3">
    <citation type="submission" date="2020-06" db="EMBL/GenBank/DDBJ databases">
        <title>Helianthus annuus Genome sequencing and assembly Release 2.</title>
        <authorList>
            <person name="Gouzy J."/>
            <person name="Langlade N."/>
            <person name="Munos S."/>
        </authorList>
    </citation>
    <scope>NUCLEOTIDE SEQUENCE</scope>
    <source>
        <tissue evidence="8">Leaves</tissue>
    </source>
</reference>
<dbReference type="GO" id="GO:0005681">
    <property type="term" value="C:spliceosomal complex"/>
    <property type="evidence" value="ECO:0000318"/>
    <property type="project" value="GO_Central"/>
</dbReference>
<dbReference type="GO" id="GO:0000398">
    <property type="term" value="P:mRNA splicing, via spliceosome"/>
    <property type="evidence" value="ECO:0007669"/>
    <property type="project" value="UniProtKB-UniRule"/>
</dbReference>
<comment type="function">
    <text evidence="7">Involved in pre-mRNA splicing.</text>
</comment>
<evidence type="ECO:0000313" key="8">
    <source>
        <dbReference type="EMBL" id="KAF5815068.1"/>
    </source>
</evidence>
<comment type="subcellular location">
    <subcellularLocation>
        <location evidence="1 7">Nucleus</location>
    </subcellularLocation>
</comment>
<dbReference type="AlphaFoldDB" id="A0A251VAG8"/>
<evidence type="ECO:0000256" key="7">
    <source>
        <dbReference type="RuleBase" id="RU367071"/>
    </source>
</evidence>
<dbReference type="InterPro" id="IPR039974">
    <property type="entry name" value="Splicing_factor_SLU7"/>
</dbReference>
<reference evidence="9" key="2">
    <citation type="submission" date="2017-02" db="EMBL/GenBank/DDBJ databases">
        <title>Sunflower complete genome.</title>
        <authorList>
            <person name="Langlade N."/>
            <person name="Munos S."/>
        </authorList>
    </citation>
    <scope>NUCLEOTIDE SEQUENCE [LARGE SCALE GENOMIC DNA]</scope>
    <source>
        <tissue evidence="9">Leaves</tissue>
    </source>
</reference>
<evidence type="ECO:0000313" key="10">
    <source>
        <dbReference type="Proteomes" id="UP000215914"/>
    </source>
</evidence>
<dbReference type="OMA" id="WSEDPPP"/>
<dbReference type="STRING" id="4232.A0A251VAG8"/>
<evidence type="ECO:0000256" key="1">
    <source>
        <dbReference type="ARBA" id="ARBA00004123"/>
    </source>
</evidence>
<evidence type="ECO:0000256" key="2">
    <source>
        <dbReference type="ARBA" id="ARBA00007203"/>
    </source>
</evidence>
<dbReference type="EMBL" id="CM007892">
    <property type="protein sequence ID" value="OTG31621.1"/>
    <property type="molecule type" value="Genomic_DNA"/>
</dbReference>
<reference evidence="8 10" key="1">
    <citation type="journal article" date="2017" name="Nature">
        <title>The sunflower genome provides insights into oil metabolism, flowering and Asterid evolution.</title>
        <authorList>
            <person name="Badouin H."/>
            <person name="Gouzy J."/>
            <person name="Grassa C.J."/>
            <person name="Murat F."/>
            <person name="Staton S.E."/>
            <person name="Cottret L."/>
            <person name="Lelandais-Briere C."/>
            <person name="Owens G.L."/>
            <person name="Carrere S."/>
            <person name="Mayjonade B."/>
            <person name="Legrand L."/>
            <person name="Gill N."/>
            <person name="Kane N.C."/>
            <person name="Bowers J.E."/>
            <person name="Hubner S."/>
            <person name="Bellec A."/>
            <person name="Berard A."/>
            <person name="Berges H."/>
            <person name="Blanchet N."/>
            <person name="Boniface M.C."/>
            <person name="Brunel D."/>
            <person name="Catrice O."/>
            <person name="Chaidir N."/>
            <person name="Claudel C."/>
            <person name="Donnadieu C."/>
            <person name="Faraut T."/>
            <person name="Fievet G."/>
            <person name="Helmstetter N."/>
            <person name="King M."/>
            <person name="Knapp S.J."/>
            <person name="Lai Z."/>
            <person name="Le Paslier M.C."/>
            <person name="Lippi Y."/>
            <person name="Lorenzon L."/>
            <person name="Mandel J.R."/>
            <person name="Marage G."/>
            <person name="Marchand G."/>
            <person name="Marquand E."/>
            <person name="Bret-Mestries E."/>
            <person name="Morien E."/>
            <person name="Nambeesan S."/>
            <person name="Nguyen T."/>
            <person name="Pegot-Espagnet P."/>
            <person name="Pouilly N."/>
            <person name="Raftis F."/>
            <person name="Sallet E."/>
            <person name="Schiex T."/>
            <person name="Thomas J."/>
            <person name="Vandecasteele C."/>
            <person name="Vares D."/>
            <person name="Vear F."/>
            <person name="Vautrin S."/>
            <person name="Crespi M."/>
            <person name="Mangin B."/>
            <person name="Burke J.M."/>
            <person name="Salse J."/>
            <person name="Munos S."/>
            <person name="Vincourt P."/>
            <person name="Rieseberg L.H."/>
            <person name="Langlade N.B."/>
        </authorList>
    </citation>
    <scope>NUCLEOTIDE SEQUENCE [LARGE SCALE GENOMIC DNA]</scope>
    <source>
        <strain evidence="10">cv. SF193</strain>
        <tissue evidence="8">Leaves</tissue>
    </source>
</reference>
<dbReference type="Proteomes" id="UP000215914">
    <property type="component" value="Chromosome 3"/>
</dbReference>
<keyword evidence="10" id="KW-1185">Reference proteome</keyword>
<evidence type="ECO:0000256" key="3">
    <source>
        <dbReference type="ARBA" id="ARBA00022664"/>
    </source>
</evidence>
<keyword evidence="6 7" id="KW-0539">Nucleus</keyword>
<dbReference type="PANTHER" id="PTHR12942">
    <property type="entry name" value="STEP II SPLICING FACTOR SLU7"/>
    <property type="match status" value="1"/>
</dbReference>
<dbReference type="InParanoid" id="A0A251VAG8"/>